<sequence length="905" mass="103528">MLKEIEAIEKNSTWELVNAPVNKNIVGLKWLFRTKYNADGSIQKHKARLVAKGYSQEQGIDYEETFSPVARFETFDVKSVFLNSDLDEEVYVSQPQGFVIGDSENKVYKLNKAPYGLKKAPRAWKYATDLLKRFHMSNCEVEATPMKHGEKYMQSPTKQHLGAAKRILHYISGTKNFGIWYTNVPNFMLIGFTDSDWAGCLDTRKSTSGNLFSLGSGFASTWSSRRRRTLVVSSEAEYTAVTSAARQALWLRKLLVDFDCEQKGATKIFCDNRSAIGMAKNPAFHARTKHIDVQHHFIRHQVANNRIELKFCGTSEQTADIFTKSLLLAKHQYFMSQLGVSAAATCGEATDVPDSILNFVNLLSDEIPDGGANGEKAANISTPGCKRVPDKIRVLERQCEILSFSCELRLRYGGEKTSKTIGKSTEGSKSHHKSVDKSAQAEEPMQTVKDLKEPAHQEFKTGVTKDQPDEETSQLPDYTLDQKEDTHESFNKMIDTPLDFSAFMMNRLKVVTLTPELLAGLTFELMKGSCKSQQYPHDLRKPLPLIPNSRGRQVIPLDHFINNDLAYLSGGVSSKKYTTSVTKTKAADYEHIKWIEDLVPNRMWSQHLDWITVRRDDDKLYKLKEGDFKRFRIQDIKDMLLFIVQGKLINLTVEERLAFNVSLRMFTRSIVIQRRVEDLQLGVKSCQKKLNLTKPDTYRSNLKRREAYTAYSNPRGFIYQNKDKKNRLMRIDELYKFSDGTLNDVQTALDDRLKGIRMQYLPQTICRESDRDKVGAMIQAIDKQLKTRRIMRSLEKFIEHAEYDESNTYVLERFNTTAENPVKKILLKLNLSDYRTFKDGGEDFRYSDTVRPSRSNEVIKLKNFDKDASLQLSSYKIKNSMSMSVPKSQVSQDGKVYKGEEIMLG</sequence>
<gene>
    <name evidence="3" type="ORF">Tco_0892981</name>
</gene>
<dbReference type="PANTHER" id="PTHR11439:SF463">
    <property type="entry name" value="REVERSE TRANSCRIPTASE TY1_COPIA-TYPE DOMAIN-CONTAINING PROTEIN"/>
    <property type="match status" value="1"/>
</dbReference>
<keyword evidence="3" id="KW-0695">RNA-directed DNA polymerase</keyword>
<dbReference type="CDD" id="cd09272">
    <property type="entry name" value="RNase_HI_RT_Ty1"/>
    <property type="match status" value="1"/>
</dbReference>
<accession>A0ABQ5C908</accession>
<dbReference type="SUPFAM" id="SSF56672">
    <property type="entry name" value="DNA/RNA polymerases"/>
    <property type="match status" value="1"/>
</dbReference>
<reference evidence="3" key="2">
    <citation type="submission" date="2022-01" db="EMBL/GenBank/DDBJ databases">
        <authorList>
            <person name="Yamashiro T."/>
            <person name="Shiraishi A."/>
            <person name="Satake H."/>
            <person name="Nakayama K."/>
        </authorList>
    </citation>
    <scope>NUCLEOTIDE SEQUENCE</scope>
</reference>
<feature type="compositionally biased region" description="Basic and acidic residues" evidence="1">
    <location>
        <begin position="426"/>
        <end position="440"/>
    </location>
</feature>
<feature type="domain" description="Reverse transcriptase Ty1/copia-type" evidence="2">
    <location>
        <begin position="11"/>
        <end position="136"/>
    </location>
</feature>
<reference evidence="3" key="1">
    <citation type="journal article" date="2022" name="Int. J. Mol. Sci.">
        <title>Draft Genome of Tanacetum Coccineum: Genomic Comparison of Closely Related Tanacetum-Family Plants.</title>
        <authorList>
            <person name="Yamashiro T."/>
            <person name="Shiraishi A."/>
            <person name="Nakayama K."/>
            <person name="Satake H."/>
        </authorList>
    </citation>
    <scope>NUCLEOTIDE SEQUENCE</scope>
</reference>
<evidence type="ECO:0000313" key="3">
    <source>
        <dbReference type="EMBL" id="GJT23044.1"/>
    </source>
</evidence>
<comment type="caution">
    <text evidence="3">The sequence shown here is derived from an EMBL/GenBank/DDBJ whole genome shotgun (WGS) entry which is preliminary data.</text>
</comment>
<dbReference type="InterPro" id="IPR013103">
    <property type="entry name" value="RVT_2"/>
</dbReference>
<feature type="region of interest" description="Disordered" evidence="1">
    <location>
        <begin position="459"/>
        <end position="478"/>
    </location>
</feature>
<dbReference type="InterPro" id="IPR043502">
    <property type="entry name" value="DNA/RNA_pol_sf"/>
</dbReference>
<evidence type="ECO:0000256" key="1">
    <source>
        <dbReference type="SAM" id="MobiDB-lite"/>
    </source>
</evidence>
<proteinExistence type="predicted"/>
<evidence type="ECO:0000313" key="4">
    <source>
        <dbReference type="Proteomes" id="UP001151760"/>
    </source>
</evidence>
<protein>
    <submittedName>
        <fullName evidence="3">Reverse transcriptase domain-containing protein</fullName>
    </submittedName>
</protein>
<dbReference type="Proteomes" id="UP001151760">
    <property type="component" value="Unassembled WGS sequence"/>
</dbReference>
<dbReference type="GO" id="GO:0003964">
    <property type="term" value="F:RNA-directed DNA polymerase activity"/>
    <property type="evidence" value="ECO:0007669"/>
    <property type="project" value="UniProtKB-KW"/>
</dbReference>
<keyword evidence="3" id="KW-0808">Transferase</keyword>
<keyword evidence="4" id="KW-1185">Reference proteome</keyword>
<dbReference type="EMBL" id="BQNB010014021">
    <property type="protein sequence ID" value="GJT23044.1"/>
    <property type="molecule type" value="Genomic_DNA"/>
</dbReference>
<dbReference type="Pfam" id="PF07727">
    <property type="entry name" value="RVT_2"/>
    <property type="match status" value="1"/>
</dbReference>
<name>A0ABQ5C908_9ASTR</name>
<feature type="region of interest" description="Disordered" evidence="1">
    <location>
        <begin position="418"/>
        <end position="454"/>
    </location>
</feature>
<evidence type="ECO:0000259" key="2">
    <source>
        <dbReference type="Pfam" id="PF07727"/>
    </source>
</evidence>
<dbReference type="PANTHER" id="PTHR11439">
    <property type="entry name" value="GAG-POL-RELATED RETROTRANSPOSON"/>
    <property type="match status" value="1"/>
</dbReference>
<organism evidence="3 4">
    <name type="scientific">Tanacetum coccineum</name>
    <dbReference type="NCBI Taxonomy" id="301880"/>
    <lineage>
        <taxon>Eukaryota</taxon>
        <taxon>Viridiplantae</taxon>
        <taxon>Streptophyta</taxon>
        <taxon>Embryophyta</taxon>
        <taxon>Tracheophyta</taxon>
        <taxon>Spermatophyta</taxon>
        <taxon>Magnoliopsida</taxon>
        <taxon>eudicotyledons</taxon>
        <taxon>Gunneridae</taxon>
        <taxon>Pentapetalae</taxon>
        <taxon>asterids</taxon>
        <taxon>campanulids</taxon>
        <taxon>Asterales</taxon>
        <taxon>Asteraceae</taxon>
        <taxon>Asteroideae</taxon>
        <taxon>Anthemideae</taxon>
        <taxon>Anthemidinae</taxon>
        <taxon>Tanacetum</taxon>
    </lineage>
</organism>
<keyword evidence="3" id="KW-0548">Nucleotidyltransferase</keyword>